<comment type="subcellular location">
    <subcellularLocation>
        <location evidence="1">Host cell</location>
    </subcellularLocation>
    <subcellularLocation>
        <location evidence="2">Secreted</location>
    </subcellularLocation>
</comment>
<dbReference type="EMBL" id="KN818339">
    <property type="protein sequence ID" value="KIL58376.1"/>
    <property type="molecule type" value="Genomic_DNA"/>
</dbReference>
<evidence type="ECO:0000256" key="2">
    <source>
        <dbReference type="ARBA" id="ARBA00004613"/>
    </source>
</evidence>
<evidence type="ECO:0000256" key="1">
    <source>
        <dbReference type="ARBA" id="ARBA00004340"/>
    </source>
</evidence>
<evidence type="ECO:0000259" key="4">
    <source>
        <dbReference type="Pfam" id="PF20147"/>
    </source>
</evidence>
<dbReference type="InterPro" id="IPR045379">
    <property type="entry name" value="Crinkler_N"/>
</dbReference>
<gene>
    <name evidence="5" type="ORF">M378DRAFT_86543</name>
</gene>
<protein>
    <recommendedName>
        <fullName evidence="4">Crinkler effector protein N-terminal domain-containing protein</fullName>
    </recommendedName>
</protein>
<dbReference type="AlphaFoldDB" id="A0A0C2WNV3"/>
<keyword evidence="6" id="KW-1185">Reference proteome</keyword>
<feature type="domain" description="Crinkler effector protein N-terminal" evidence="4">
    <location>
        <begin position="116"/>
        <end position="216"/>
    </location>
</feature>
<dbReference type="HOGENOM" id="CLU_074871_0_0_1"/>
<evidence type="ECO:0000313" key="6">
    <source>
        <dbReference type="Proteomes" id="UP000054549"/>
    </source>
</evidence>
<evidence type="ECO:0000256" key="3">
    <source>
        <dbReference type="ARBA" id="ARBA00022525"/>
    </source>
</evidence>
<sequence>MSSTLELNCLVFSDDINRIFSVEILRTESVGALKKAIKNKNKDTFQHVDADTLALWKVSFPVTTSLPEDLGNHEFVDKESLSPVEELSAVFSEPPILKYLHIVVKAPPTDPPSSTLQLVCYVRGDDYMRTFEVKIEMGEPVAAFRNAIKEKWRPDFDHVDADSLGLWNVNIPLDENLKETVDKLGLVDENLLFPLLLLSDVFPQQPADGHLHIVVKNLPISEC</sequence>
<dbReference type="Proteomes" id="UP000054549">
    <property type="component" value="Unassembled WGS sequence"/>
</dbReference>
<proteinExistence type="predicted"/>
<reference evidence="5 6" key="1">
    <citation type="submission" date="2014-04" db="EMBL/GenBank/DDBJ databases">
        <title>Evolutionary Origins and Diversification of the Mycorrhizal Mutualists.</title>
        <authorList>
            <consortium name="DOE Joint Genome Institute"/>
            <consortium name="Mycorrhizal Genomics Consortium"/>
            <person name="Kohler A."/>
            <person name="Kuo A."/>
            <person name="Nagy L.G."/>
            <person name="Floudas D."/>
            <person name="Copeland A."/>
            <person name="Barry K.W."/>
            <person name="Cichocki N."/>
            <person name="Veneault-Fourrey C."/>
            <person name="LaButti K."/>
            <person name="Lindquist E.A."/>
            <person name="Lipzen A."/>
            <person name="Lundell T."/>
            <person name="Morin E."/>
            <person name="Murat C."/>
            <person name="Riley R."/>
            <person name="Ohm R."/>
            <person name="Sun H."/>
            <person name="Tunlid A."/>
            <person name="Henrissat B."/>
            <person name="Grigoriev I.V."/>
            <person name="Hibbett D.S."/>
            <person name="Martin F."/>
        </authorList>
    </citation>
    <scope>NUCLEOTIDE SEQUENCE [LARGE SCALE GENOMIC DNA]</scope>
    <source>
        <strain evidence="5 6">Koide BX008</strain>
    </source>
</reference>
<evidence type="ECO:0000313" key="5">
    <source>
        <dbReference type="EMBL" id="KIL58376.1"/>
    </source>
</evidence>
<accession>A0A0C2WNV3</accession>
<dbReference type="OrthoDB" id="2882874at2759"/>
<organism evidence="5 6">
    <name type="scientific">Amanita muscaria (strain Koide BX008)</name>
    <dbReference type="NCBI Taxonomy" id="946122"/>
    <lineage>
        <taxon>Eukaryota</taxon>
        <taxon>Fungi</taxon>
        <taxon>Dikarya</taxon>
        <taxon>Basidiomycota</taxon>
        <taxon>Agaricomycotina</taxon>
        <taxon>Agaricomycetes</taxon>
        <taxon>Agaricomycetidae</taxon>
        <taxon>Agaricales</taxon>
        <taxon>Pluteineae</taxon>
        <taxon>Amanitaceae</taxon>
        <taxon>Amanita</taxon>
    </lineage>
</organism>
<name>A0A0C2WNV3_AMAMK</name>
<dbReference type="InParanoid" id="A0A0C2WNV3"/>
<dbReference type="GO" id="GO:0005576">
    <property type="term" value="C:extracellular region"/>
    <property type="evidence" value="ECO:0007669"/>
    <property type="project" value="UniProtKB-SubCell"/>
</dbReference>
<dbReference type="Pfam" id="PF20147">
    <property type="entry name" value="Crinkler"/>
    <property type="match status" value="2"/>
</dbReference>
<dbReference type="GO" id="GO:0043657">
    <property type="term" value="C:host cell"/>
    <property type="evidence" value="ECO:0007669"/>
    <property type="project" value="UniProtKB-SubCell"/>
</dbReference>
<feature type="domain" description="Crinkler effector protein N-terminal" evidence="4">
    <location>
        <begin position="5"/>
        <end position="105"/>
    </location>
</feature>
<keyword evidence="3" id="KW-0964">Secreted</keyword>